<evidence type="ECO:0000256" key="5">
    <source>
        <dbReference type="ARBA" id="ARBA00022692"/>
    </source>
</evidence>
<evidence type="ECO:0000256" key="6">
    <source>
        <dbReference type="ARBA" id="ARBA00023136"/>
    </source>
</evidence>
<keyword evidence="9" id="KW-0732">Signal</keyword>
<feature type="coiled-coil region" evidence="8">
    <location>
        <begin position="313"/>
        <end position="340"/>
    </location>
</feature>
<evidence type="ECO:0000256" key="8">
    <source>
        <dbReference type="SAM" id="Coils"/>
    </source>
</evidence>
<evidence type="ECO:0000256" key="1">
    <source>
        <dbReference type="ARBA" id="ARBA00004442"/>
    </source>
</evidence>
<dbReference type="PANTHER" id="PTHR30026">
    <property type="entry name" value="OUTER MEMBRANE PROTEIN TOLC"/>
    <property type="match status" value="1"/>
</dbReference>
<sequence>MKKYIGTFRKVIFSVMTLLLPGTVHAQFFDASLPGKKMTLQQCFDLAEQQNLSLQAVRKTIERAKVMEGTAWDVDKTEVAFSQNPASSGDTDNGLTFSQSIDFPTVYAARKKQLKAETQAEKSRLNVSRQQLKQEIASTYYAMLYQTYRLSILQRLDSILNRYCDIAGKRYKAGETRQLEVLTSERLRNENQVEMRNVKSEAENQQMILMNLLNSDQPILPSESHLIILDSSISSSFNYQQTADAQYQQDRLKVLDQEIKSAKTGYAPSLSLALRSQLLISSWDPYHIDRQRFTEGNFFGFEIGVGVPLFYGATKAKVKAARKDRELAELNMQQERREKERDYRLGYNRLQNATKKLQYYNGENIDKANEIVRLSTTEYENGEINYVEYVNALNEAIDMRMKQADVINEYNEAVLALMALNNSL</sequence>
<accession>A0A6G1U5U3</accession>
<keyword evidence="8" id="KW-0175">Coiled coil</keyword>
<feature type="chain" id="PRO_5026331622" evidence="9">
    <location>
        <begin position="27"/>
        <end position="424"/>
    </location>
</feature>
<feature type="signal peptide" evidence="9">
    <location>
        <begin position="1"/>
        <end position="26"/>
    </location>
</feature>
<dbReference type="GO" id="GO:0009279">
    <property type="term" value="C:cell outer membrane"/>
    <property type="evidence" value="ECO:0007669"/>
    <property type="project" value="UniProtKB-SubCell"/>
</dbReference>
<keyword evidence="7" id="KW-0998">Cell outer membrane</keyword>
<dbReference type="SUPFAM" id="SSF56954">
    <property type="entry name" value="Outer membrane efflux proteins (OEP)"/>
    <property type="match status" value="1"/>
</dbReference>
<evidence type="ECO:0000256" key="3">
    <source>
        <dbReference type="ARBA" id="ARBA00022448"/>
    </source>
</evidence>
<keyword evidence="4" id="KW-1134">Transmembrane beta strand</keyword>
<dbReference type="OrthoDB" id="1522622at2"/>
<dbReference type="InterPro" id="IPR051906">
    <property type="entry name" value="TolC-like"/>
</dbReference>
<dbReference type="PANTHER" id="PTHR30026:SF20">
    <property type="entry name" value="OUTER MEMBRANE PROTEIN TOLC"/>
    <property type="match status" value="1"/>
</dbReference>
<gene>
    <name evidence="10" type="ORF">F7D73_14880</name>
</gene>
<reference evidence="10 11" key="1">
    <citation type="submission" date="2019-09" db="EMBL/GenBank/DDBJ databases">
        <title>Distinct polysaccharide growth profiles of human intestinal Prevotella copri isolates.</title>
        <authorList>
            <person name="Fehlner-Peach H."/>
            <person name="Magnabosco C."/>
            <person name="Raghavan V."/>
            <person name="Scher J.U."/>
            <person name="Tett A."/>
            <person name="Cox L.M."/>
            <person name="Gottsegen C."/>
            <person name="Watters A."/>
            <person name="Wiltshire- Gordon J.D."/>
            <person name="Segata N."/>
            <person name="Bonneau R."/>
            <person name="Littman D.R."/>
        </authorList>
    </citation>
    <scope>NUCLEOTIDE SEQUENCE [LARGE SCALE GENOMIC DNA]</scope>
    <source>
        <strain evidence="11">iA622</strain>
    </source>
</reference>
<dbReference type="Proteomes" id="UP000480425">
    <property type="component" value="Unassembled WGS sequence"/>
</dbReference>
<comment type="caution">
    <text evidence="10">The sequence shown here is derived from an EMBL/GenBank/DDBJ whole genome shotgun (WGS) entry which is preliminary data.</text>
</comment>
<dbReference type="GO" id="GO:1990281">
    <property type="term" value="C:efflux pump complex"/>
    <property type="evidence" value="ECO:0007669"/>
    <property type="project" value="TreeGrafter"/>
</dbReference>
<evidence type="ECO:0000256" key="7">
    <source>
        <dbReference type="ARBA" id="ARBA00023237"/>
    </source>
</evidence>
<evidence type="ECO:0000256" key="9">
    <source>
        <dbReference type="SAM" id="SignalP"/>
    </source>
</evidence>
<dbReference type="EMBL" id="VZCB01000101">
    <property type="protein sequence ID" value="MQN82198.1"/>
    <property type="molecule type" value="Genomic_DNA"/>
</dbReference>
<dbReference type="GO" id="GO:0015562">
    <property type="term" value="F:efflux transmembrane transporter activity"/>
    <property type="evidence" value="ECO:0007669"/>
    <property type="project" value="InterPro"/>
</dbReference>
<dbReference type="RefSeq" id="WP_153125965.1">
    <property type="nucleotide sequence ID" value="NZ_VZCB01000101.1"/>
</dbReference>
<protein>
    <submittedName>
        <fullName evidence="10">TolC family protein</fullName>
    </submittedName>
</protein>
<evidence type="ECO:0000313" key="11">
    <source>
        <dbReference type="Proteomes" id="UP000480425"/>
    </source>
</evidence>
<name>A0A6G1U5U3_9BACT</name>
<evidence type="ECO:0000256" key="4">
    <source>
        <dbReference type="ARBA" id="ARBA00022452"/>
    </source>
</evidence>
<proteinExistence type="inferred from homology"/>
<evidence type="ECO:0000313" key="10">
    <source>
        <dbReference type="EMBL" id="MQN82198.1"/>
    </source>
</evidence>
<dbReference type="Pfam" id="PF02321">
    <property type="entry name" value="OEP"/>
    <property type="match status" value="2"/>
</dbReference>
<keyword evidence="3" id="KW-0813">Transport</keyword>
<dbReference type="GO" id="GO:0015288">
    <property type="term" value="F:porin activity"/>
    <property type="evidence" value="ECO:0007669"/>
    <property type="project" value="TreeGrafter"/>
</dbReference>
<comment type="similarity">
    <text evidence="2">Belongs to the outer membrane factor (OMF) (TC 1.B.17) family.</text>
</comment>
<dbReference type="Gene3D" id="1.20.1600.10">
    <property type="entry name" value="Outer membrane efflux proteins (OEP)"/>
    <property type="match status" value="1"/>
</dbReference>
<comment type="subcellular location">
    <subcellularLocation>
        <location evidence="1">Cell outer membrane</location>
    </subcellularLocation>
</comment>
<evidence type="ECO:0000256" key="2">
    <source>
        <dbReference type="ARBA" id="ARBA00007613"/>
    </source>
</evidence>
<organism evidence="10 11">
    <name type="scientific">Segatella copri</name>
    <dbReference type="NCBI Taxonomy" id="165179"/>
    <lineage>
        <taxon>Bacteria</taxon>
        <taxon>Pseudomonadati</taxon>
        <taxon>Bacteroidota</taxon>
        <taxon>Bacteroidia</taxon>
        <taxon>Bacteroidales</taxon>
        <taxon>Prevotellaceae</taxon>
        <taxon>Segatella</taxon>
    </lineage>
</organism>
<keyword evidence="5" id="KW-0812">Transmembrane</keyword>
<keyword evidence="6" id="KW-0472">Membrane</keyword>
<dbReference type="AlphaFoldDB" id="A0A6G1U5U3"/>
<dbReference type="InterPro" id="IPR003423">
    <property type="entry name" value="OMP_efflux"/>
</dbReference>